<evidence type="ECO:0000256" key="1">
    <source>
        <dbReference type="SAM" id="MobiDB-lite"/>
    </source>
</evidence>
<name>A0AA86VE21_9FABA</name>
<organism evidence="2 3">
    <name type="scientific">Sphenostylis stenocarpa</name>
    <dbReference type="NCBI Taxonomy" id="92480"/>
    <lineage>
        <taxon>Eukaryota</taxon>
        <taxon>Viridiplantae</taxon>
        <taxon>Streptophyta</taxon>
        <taxon>Embryophyta</taxon>
        <taxon>Tracheophyta</taxon>
        <taxon>Spermatophyta</taxon>
        <taxon>Magnoliopsida</taxon>
        <taxon>eudicotyledons</taxon>
        <taxon>Gunneridae</taxon>
        <taxon>Pentapetalae</taxon>
        <taxon>rosids</taxon>
        <taxon>fabids</taxon>
        <taxon>Fabales</taxon>
        <taxon>Fabaceae</taxon>
        <taxon>Papilionoideae</taxon>
        <taxon>50 kb inversion clade</taxon>
        <taxon>NPAAA clade</taxon>
        <taxon>indigoferoid/millettioid clade</taxon>
        <taxon>Phaseoleae</taxon>
        <taxon>Sphenostylis</taxon>
    </lineage>
</organism>
<accession>A0AA86VE21</accession>
<proteinExistence type="predicted"/>
<feature type="region of interest" description="Disordered" evidence="1">
    <location>
        <begin position="55"/>
        <end position="76"/>
    </location>
</feature>
<evidence type="ECO:0000313" key="3">
    <source>
        <dbReference type="Proteomes" id="UP001189624"/>
    </source>
</evidence>
<protein>
    <submittedName>
        <fullName evidence="2">Uncharacterized protein</fullName>
    </submittedName>
</protein>
<dbReference type="Proteomes" id="UP001189624">
    <property type="component" value="Chromosome 2"/>
</dbReference>
<dbReference type="EMBL" id="OY731399">
    <property type="protein sequence ID" value="CAJ1931559.1"/>
    <property type="molecule type" value="Genomic_DNA"/>
</dbReference>
<keyword evidence="3" id="KW-1185">Reference proteome</keyword>
<dbReference type="AlphaFoldDB" id="A0AA86VE21"/>
<reference evidence="2" key="1">
    <citation type="submission" date="2023-10" db="EMBL/GenBank/DDBJ databases">
        <authorList>
            <person name="Domelevo Entfellner J.-B."/>
        </authorList>
    </citation>
    <scope>NUCLEOTIDE SEQUENCE</scope>
</reference>
<evidence type="ECO:0000313" key="2">
    <source>
        <dbReference type="EMBL" id="CAJ1931559.1"/>
    </source>
</evidence>
<sequence>MAPDEVSPESYPRIRWKWKLQWRVESGEGESVSVVERYSTGTERNVDEMEGQIERLEHKNGHPHQKFDEASDKCRG</sequence>
<dbReference type="Gramene" id="rna-AYBTSS11_LOCUS5321">
    <property type="protein sequence ID" value="CAJ1931559.1"/>
    <property type="gene ID" value="gene-AYBTSS11_LOCUS5321"/>
</dbReference>
<gene>
    <name evidence="2" type="ORF">AYBTSS11_LOCUS5321</name>
</gene>